<feature type="domain" description="Rhodanese" evidence="1">
    <location>
        <begin position="43"/>
        <end position="130"/>
    </location>
</feature>
<dbReference type="SUPFAM" id="SSF52821">
    <property type="entry name" value="Rhodanese/Cell cycle control phosphatase"/>
    <property type="match status" value="1"/>
</dbReference>
<dbReference type="InterPro" id="IPR001763">
    <property type="entry name" value="Rhodanese-like_dom"/>
</dbReference>
<organism evidence="2 3">
    <name type="scientific">Clostridium estertheticum</name>
    <dbReference type="NCBI Taxonomy" id="238834"/>
    <lineage>
        <taxon>Bacteria</taxon>
        <taxon>Bacillati</taxon>
        <taxon>Bacillota</taxon>
        <taxon>Clostridia</taxon>
        <taxon>Eubacteriales</taxon>
        <taxon>Clostridiaceae</taxon>
        <taxon>Clostridium</taxon>
    </lineage>
</organism>
<dbReference type="RefSeq" id="WP_171295587.1">
    <property type="nucleotide sequence ID" value="NZ_CP087098.1"/>
</dbReference>
<dbReference type="CDD" id="cd00158">
    <property type="entry name" value="RHOD"/>
    <property type="match status" value="1"/>
</dbReference>
<reference evidence="2 3" key="1">
    <citation type="submission" date="2020-05" db="EMBL/GenBank/DDBJ databases">
        <title>Complete genome of Clostridium estertheticum subspecies estertheticum, isolated from Vacuum packed lamb meat from New Zealand imported to Switzerland.</title>
        <authorList>
            <person name="Wambui J."/>
            <person name="Stevens M.J.A."/>
            <person name="Stephan R."/>
        </authorList>
    </citation>
    <scope>NUCLEOTIDE SEQUENCE [LARGE SCALE GENOMIC DNA]</scope>
    <source>
        <strain evidence="2 3">CEST001</strain>
    </source>
</reference>
<evidence type="ECO:0000259" key="1">
    <source>
        <dbReference type="PROSITE" id="PS50206"/>
    </source>
</evidence>
<dbReference type="SMART" id="SM00450">
    <property type="entry name" value="RHOD"/>
    <property type="match status" value="1"/>
</dbReference>
<dbReference type="Gene3D" id="3.40.250.10">
    <property type="entry name" value="Rhodanese-like domain"/>
    <property type="match status" value="1"/>
</dbReference>
<evidence type="ECO:0000313" key="3">
    <source>
        <dbReference type="Proteomes" id="UP000531659"/>
    </source>
</evidence>
<name>A0A7Y3WR52_9CLOT</name>
<dbReference type="AlphaFoldDB" id="A0A7Y3WR52"/>
<sequence length="130" mass="14697">MNNILTIILILLIAYILYPKIMIRFNKNVKNVSGQEAVKLIRENKNLIILDVRSKSEYQTGHINASNLMPANEIASRISELEKFRGKPILVHCASGGRSPKAVNVLLKNKFGPIYHMNHGLSDFNDNLKK</sequence>
<proteinExistence type="predicted"/>
<dbReference type="PROSITE" id="PS50206">
    <property type="entry name" value="RHODANESE_3"/>
    <property type="match status" value="1"/>
</dbReference>
<dbReference type="InterPro" id="IPR036873">
    <property type="entry name" value="Rhodanese-like_dom_sf"/>
</dbReference>
<evidence type="ECO:0000313" key="2">
    <source>
        <dbReference type="EMBL" id="NNU74716.1"/>
    </source>
</evidence>
<accession>A0A7Y3WR52</accession>
<protein>
    <submittedName>
        <fullName evidence="2">Rhodanese-like domain-containing protein</fullName>
    </submittedName>
</protein>
<dbReference type="InterPro" id="IPR050229">
    <property type="entry name" value="GlpE_sulfurtransferase"/>
</dbReference>
<dbReference type="Proteomes" id="UP000531659">
    <property type="component" value="Unassembled WGS sequence"/>
</dbReference>
<dbReference type="PANTHER" id="PTHR43031">
    <property type="entry name" value="FAD-DEPENDENT OXIDOREDUCTASE"/>
    <property type="match status" value="1"/>
</dbReference>
<comment type="caution">
    <text evidence="2">The sequence shown here is derived from an EMBL/GenBank/DDBJ whole genome shotgun (WGS) entry which is preliminary data.</text>
</comment>
<gene>
    <name evidence="2" type="ORF">HLQ16_02070</name>
</gene>
<dbReference type="EMBL" id="JABEYB010000002">
    <property type="protein sequence ID" value="NNU74716.1"/>
    <property type="molecule type" value="Genomic_DNA"/>
</dbReference>
<dbReference type="PANTHER" id="PTHR43031:SF1">
    <property type="entry name" value="PYRIDINE NUCLEOTIDE-DISULPHIDE OXIDOREDUCTASE"/>
    <property type="match status" value="1"/>
</dbReference>
<dbReference type="Pfam" id="PF00581">
    <property type="entry name" value="Rhodanese"/>
    <property type="match status" value="1"/>
</dbReference>